<feature type="compositionally biased region" description="Polar residues" evidence="1">
    <location>
        <begin position="273"/>
        <end position="282"/>
    </location>
</feature>
<dbReference type="Proteomes" id="UP000283269">
    <property type="component" value="Unassembled WGS sequence"/>
</dbReference>
<evidence type="ECO:0000313" key="2">
    <source>
        <dbReference type="EMBL" id="PPQ91947.1"/>
    </source>
</evidence>
<dbReference type="InParanoid" id="A0A409XMK4"/>
<feature type="region of interest" description="Disordered" evidence="1">
    <location>
        <begin position="494"/>
        <end position="560"/>
    </location>
</feature>
<dbReference type="OrthoDB" id="3256408at2759"/>
<gene>
    <name evidence="2" type="ORF">CVT25_000990</name>
</gene>
<accession>A0A409XMK4</accession>
<protein>
    <submittedName>
        <fullName evidence="2">Uncharacterized protein</fullName>
    </submittedName>
</protein>
<organism evidence="2 3">
    <name type="scientific">Psilocybe cyanescens</name>
    <dbReference type="NCBI Taxonomy" id="93625"/>
    <lineage>
        <taxon>Eukaryota</taxon>
        <taxon>Fungi</taxon>
        <taxon>Dikarya</taxon>
        <taxon>Basidiomycota</taxon>
        <taxon>Agaricomycotina</taxon>
        <taxon>Agaricomycetes</taxon>
        <taxon>Agaricomycetidae</taxon>
        <taxon>Agaricales</taxon>
        <taxon>Agaricineae</taxon>
        <taxon>Strophariaceae</taxon>
        <taxon>Psilocybe</taxon>
    </lineage>
</organism>
<feature type="compositionally biased region" description="Acidic residues" evidence="1">
    <location>
        <begin position="626"/>
        <end position="637"/>
    </location>
</feature>
<proteinExistence type="predicted"/>
<feature type="region of interest" description="Disordered" evidence="1">
    <location>
        <begin position="576"/>
        <end position="642"/>
    </location>
</feature>
<evidence type="ECO:0000313" key="3">
    <source>
        <dbReference type="Proteomes" id="UP000283269"/>
    </source>
</evidence>
<dbReference type="AlphaFoldDB" id="A0A409XMK4"/>
<sequence length="678" mass="73657">MRRSPPYVQYEGTLDCSLLDDDHVEVNPQLPTLPPAVKSMLTKDLPPADPDTDYMDHLPPITAGGPLSPLSFFQDWQSIPLSEDPLHHEIYISSMQLPRKLGQKERGASMRSDDDETSPERCPYPSLLDIGHEWVTSPESVDTDLDDESVLSSSTSSLSPPYPDSDLRQFTDSEEYLDDVDDDLYFPHASPSSTQSPVTDLYHPLEQYPSHYEHLYNPIITSPHEPPQSPPSAPQIGDPPPPSPLSLCPSFSMIDHFSAELFSTPSERGGGASTSSTAHPRSFSSFYELDDALLPCSPSRRRSKELPTLDDDSSGLQCPGSFTATSHPSAPAADTSTPSAASAEPSPQGVPPQRTQWLSLPGAETDDDLIPRELASKNYVPDPTITVPSSQPRGSLLIWGPTSSRLGLGLNGSFASDLFPPAPRSPSPENLDLDPATLAELAPEGQSEEAQKLYEMRLKTAKSESWERERCRELSALLRLKLRLDEKKHEPDYGRVHQVSLQQPSVDADAATAPLPGRSASFPCPSSTSTSVSPSCALSSPSPQRSPPRRSSSSLSSKAKITSMAQLVANMVFHRQQESPKRNSHHAAARSSRTGSLPTAAAAAQFGSGASPTPRSPLRQVTLPQSDDDVLEEEDQDQCLSPLTPFGFCESPLSYSYLTELEPLPLPIQTCGKEHDQT</sequence>
<feature type="region of interest" description="Disordered" evidence="1">
    <location>
        <begin position="101"/>
        <end position="126"/>
    </location>
</feature>
<evidence type="ECO:0000256" key="1">
    <source>
        <dbReference type="SAM" id="MobiDB-lite"/>
    </source>
</evidence>
<reference evidence="2 3" key="1">
    <citation type="journal article" date="2018" name="Evol. Lett.">
        <title>Horizontal gene cluster transfer increased hallucinogenic mushroom diversity.</title>
        <authorList>
            <person name="Reynolds H.T."/>
            <person name="Vijayakumar V."/>
            <person name="Gluck-Thaler E."/>
            <person name="Korotkin H.B."/>
            <person name="Matheny P.B."/>
            <person name="Slot J.C."/>
        </authorList>
    </citation>
    <scope>NUCLEOTIDE SEQUENCE [LARGE SCALE GENOMIC DNA]</scope>
    <source>
        <strain evidence="2 3">2631</strain>
    </source>
</reference>
<feature type="compositionally biased region" description="Pro residues" evidence="1">
    <location>
        <begin position="224"/>
        <end position="244"/>
    </location>
</feature>
<feature type="compositionally biased region" description="Low complexity" evidence="1">
    <location>
        <begin position="150"/>
        <end position="159"/>
    </location>
</feature>
<keyword evidence="3" id="KW-1185">Reference proteome</keyword>
<feature type="region of interest" description="Disordered" evidence="1">
    <location>
        <begin position="296"/>
        <end position="395"/>
    </location>
</feature>
<feature type="compositionally biased region" description="Low complexity" evidence="1">
    <location>
        <begin position="519"/>
        <end position="557"/>
    </location>
</feature>
<feature type="compositionally biased region" description="Low complexity" evidence="1">
    <location>
        <begin position="321"/>
        <end position="347"/>
    </location>
</feature>
<name>A0A409XMK4_PSICY</name>
<feature type="compositionally biased region" description="Basic and acidic residues" evidence="1">
    <location>
        <begin position="102"/>
        <end position="112"/>
    </location>
</feature>
<feature type="compositionally biased region" description="Acidic residues" evidence="1">
    <location>
        <begin position="172"/>
        <end position="184"/>
    </location>
</feature>
<comment type="caution">
    <text evidence="2">The sequence shown here is derived from an EMBL/GenBank/DDBJ whole genome shotgun (WGS) entry which is preliminary data.</text>
</comment>
<dbReference type="EMBL" id="NHYD01001201">
    <property type="protein sequence ID" value="PPQ91947.1"/>
    <property type="molecule type" value="Genomic_DNA"/>
</dbReference>
<feature type="region of interest" description="Disordered" evidence="1">
    <location>
        <begin position="138"/>
        <end position="282"/>
    </location>
</feature>